<evidence type="ECO:0000313" key="1">
    <source>
        <dbReference type="EMBL" id="MBB4121335.1"/>
    </source>
</evidence>
<dbReference type="Proteomes" id="UP000530571">
    <property type="component" value="Unassembled WGS sequence"/>
</dbReference>
<dbReference type="EMBL" id="JACIDZ010000003">
    <property type="protein sequence ID" value="MBB4121335.1"/>
    <property type="molecule type" value="Genomic_DNA"/>
</dbReference>
<accession>A0A7W6KHS6</accession>
<keyword evidence="2" id="KW-1185">Reference proteome</keyword>
<dbReference type="AlphaFoldDB" id="A0A7W6KHS6"/>
<organism evidence="1 2">
    <name type="scientific">Martelella radicis</name>
    <dbReference type="NCBI Taxonomy" id="1397476"/>
    <lineage>
        <taxon>Bacteria</taxon>
        <taxon>Pseudomonadati</taxon>
        <taxon>Pseudomonadota</taxon>
        <taxon>Alphaproteobacteria</taxon>
        <taxon>Hyphomicrobiales</taxon>
        <taxon>Aurantimonadaceae</taxon>
        <taxon>Martelella</taxon>
    </lineage>
</organism>
<comment type="caution">
    <text evidence="1">The sequence shown here is derived from an EMBL/GenBank/DDBJ whole genome shotgun (WGS) entry which is preliminary data.</text>
</comment>
<evidence type="ECO:0000313" key="2">
    <source>
        <dbReference type="Proteomes" id="UP000530571"/>
    </source>
</evidence>
<reference evidence="1 2" key="1">
    <citation type="submission" date="2020-08" db="EMBL/GenBank/DDBJ databases">
        <title>Genomic Encyclopedia of Type Strains, Phase IV (KMG-IV): sequencing the most valuable type-strain genomes for metagenomic binning, comparative biology and taxonomic classification.</title>
        <authorList>
            <person name="Goeker M."/>
        </authorList>
    </citation>
    <scope>NUCLEOTIDE SEQUENCE [LARGE SCALE GENOMIC DNA]</scope>
    <source>
        <strain evidence="1 2">DSM 28101</strain>
    </source>
</reference>
<proteinExistence type="predicted"/>
<sequence>MALLVSAPEDAVRQRILFTTLSGNIHTRKMLSSCNDEKILFLRVAICVSEMPARGKTKGGDGEKFNRRESPCEGYEKAVRDGAGTAHAAVLNLPSVPAASRPAMRRDEAVGPRLEAPLYSLVFIEQRPEAPVHAS</sequence>
<name>A0A7W6KHS6_9HYPH</name>
<protein>
    <submittedName>
        <fullName evidence="1">Uncharacterized protein</fullName>
    </submittedName>
</protein>
<gene>
    <name evidence="1" type="ORF">GGR30_001249</name>
</gene>
<dbReference type="RefSeq" id="WP_183483647.1">
    <property type="nucleotide sequence ID" value="NZ_JACIDZ010000003.1"/>
</dbReference>